<feature type="region of interest" description="Disordered" evidence="1">
    <location>
        <begin position="47"/>
        <end position="66"/>
    </location>
</feature>
<evidence type="ECO:0000313" key="2">
    <source>
        <dbReference type="EMBL" id="KAG5597531.1"/>
    </source>
</evidence>
<feature type="compositionally biased region" description="Polar residues" evidence="1">
    <location>
        <begin position="55"/>
        <end position="66"/>
    </location>
</feature>
<name>A0A9J5Y9X4_SOLCO</name>
<organism evidence="2 3">
    <name type="scientific">Solanum commersonii</name>
    <name type="common">Commerson's wild potato</name>
    <name type="synonym">Commerson's nightshade</name>
    <dbReference type="NCBI Taxonomy" id="4109"/>
    <lineage>
        <taxon>Eukaryota</taxon>
        <taxon>Viridiplantae</taxon>
        <taxon>Streptophyta</taxon>
        <taxon>Embryophyta</taxon>
        <taxon>Tracheophyta</taxon>
        <taxon>Spermatophyta</taxon>
        <taxon>Magnoliopsida</taxon>
        <taxon>eudicotyledons</taxon>
        <taxon>Gunneridae</taxon>
        <taxon>Pentapetalae</taxon>
        <taxon>asterids</taxon>
        <taxon>lamiids</taxon>
        <taxon>Solanales</taxon>
        <taxon>Solanaceae</taxon>
        <taxon>Solanoideae</taxon>
        <taxon>Solaneae</taxon>
        <taxon>Solanum</taxon>
    </lineage>
</organism>
<protein>
    <submittedName>
        <fullName evidence="2">Uncharacterized protein</fullName>
    </submittedName>
</protein>
<accession>A0A9J5Y9X4</accession>
<evidence type="ECO:0000313" key="3">
    <source>
        <dbReference type="Proteomes" id="UP000824120"/>
    </source>
</evidence>
<dbReference type="AlphaFoldDB" id="A0A9J5Y9X4"/>
<reference evidence="2 3" key="1">
    <citation type="submission" date="2020-09" db="EMBL/GenBank/DDBJ databases">
        <title>De no assembly of potato wild relative species, Solanum commersonii.</title>
        <authorList>
            <person name="Cho K."/>
        </authorList>
    </citation>
    <scope>NUCLEOTIDE SEQUENCE [LARGE SCALE GENOMIC DNA]</scope>
    <source>
        <strain evidence="2">LZ3.2</strain>
        <tissue evidence="2">Leaf</tissue>
    </source>
</reference>
<comment type="caution">
    <text evidence="2">The sequence shown here is derived from an EMBL/GenBank/DDBJ whole genome shotgun (WGS) entry which is preliminary data.</text>
</comment>
<keyword evidence="3" id="KW-1185">Reference proteome</keyword>
<evidence type="ECO:0000256" key="1">
    <source>
        <dbReference type="SAM" id="MobiDB-lite"/>
    </source>
</evidence>
<proteinExistence type="predicted"/>
<dbReference type="Proteomes" id="UP000824120">
    <property type="component" value="Chromosome 7"/>
</dbReference>
<sequence length="66" mass="7657">MLDDDSFTISQLKGCREDGCALGFCSLDLQLQKHYYEEMWITFQSSSNHAKERSYSSNSLKFHTVK</sequence>
<dbReference type="EMBL" id="JACXVP010000007">
    <property type="protein sequence ID" value="KAG5597531.1"/>
    <property type="molecule type" value="Genomic_DNA"/>
</dbReference>
<gene>
    <name evidence="2" type="ORF">H5410_038763</name>
</gene>